<dbReference type="GO" id="GO:0046789">
    <property type="term" value="F:host cell surface receptor binding"/>
    <property type="evidence" value="ECO:0007669"/>
    <property type="project" value="InterPro"/>
</dbReference>
<evidence type="ECO:0000256" key="18">
    <source>
        <dbReference type="RuleBase" id="RU004216"/>
    </source>
</evidence>
<evidence type="ECO:0000256" key="11">
    <source>
        <dbReference type="ARBA" id="ARBA00022879"/>
    </source>
</evidence>
<evidence type="ECO:0000256" key="10">
    <source>
        <dbReference type="ARBA" id="ARBA00022870"/>
    </source>
</evidence>
<evidence type="ECO:0000256" key="12">
    <source>
        <dbReference type="ARBA" id="ARBA00022968"/>
    </source>
</evidence>
<evidence type="ECO:0000256" key="5">
    <source>
        <dbReference type="ARBA" id="ARBA00022546"/>
    </source>
</evidence>
<evidence type="ECO:0000256" key="15">
    <source>
        <dbReference type="ARBA" id="ARBA00023180"/>
    </source>
</evidence>
<dbReference type="InterPro" id="IPR036278">
    <property type="entry name" value="Sialidase_sf"/>
</dbReference>
<evidence type="ECO:0000256" key="9">
    <source>
        <dbReference type="ARBA" id="ARBA00022844"/>
    </source>
</evidence>
<accession>A0AA48JPV0</accession>
<evidence type="ECO:0000256" key="17">
    <source>
        <dbReference type="PIRSR" id="PIRSR001072-2"/>
    </source>
</evidence>
<dbReference type="Proteomes" id="UP000830911">
    <property type="component" value="Segment"/>
</dbReference>
<evidence type="ECO:0000256" key="4">
    <source>
        <dbReference type="ARBA" id="ARBA00022511"/>
    </source>
</evidence>
<dbReference type="GO" id="GO:0019062">
    <property type="term" value="P:virion attachment to host cell"/>
    <property type="evidence" value="ECO:0007669"/>
    <property type="project" value="UniProtKB-KW"/>
</dbReference>
<keyword evidence="17" id="KW-1015">Disulfide bond</keyword>
<evidence type="ECO:0000256" key="13">
    <source>
        <dbReference type="ARBA" id="ARBA00022989"/>
    </source>
</evidence>
<dbReference type="EMBL" id="MG203878">
    <property type="protein sequence ID" value="AYM47539.1"/>
    <property type="molecule type" value="Viral_cRNA"/>
</dbReference>
<organism evidence="20 21">
    <name type="scientific">bat paramyxovirus 17770</name>
    <dbReference type="NCBI Taxonomy" id="3070195"/>
    <lineage>
        <taxon>Viruses</taxon>
        <taxon>Riboviria</taxon>
        <taxon>Orthornavirae</taxon>
        <taxon>Negarnaviricota</taxon>
        <taxon>Haploviricotina</taxon>
        <taxon>Monjiviricetes</taxon>
        <taxon>Mononegavirales</taxon>
        <taxon>Paramyxoviridae</taxon>
        <taxon>Orthoparamyxovirinae</taxon>
        <taxon>Parajeilongvirus</taxon>
        <taxon>Parajeilongvirus madagascarense</taxon>
        <taxon>Jeilongvirus madagascarense</taxon>
    </lineage>
</organism>
<evidence type="ECO:0000256" key="3">
    <source>
        <dbReference type="ARBA" id="ARBA00007701"/>
    </source>
</evidence>
<keyword evidence="7 19" id="KW-0812">Transmembrane</keyword>
<feature type="disulfide bond" evidence="17">
    <location>
        <begin position="458"/>
        <end position="468"/>
    </location>
</feature>
<evidence type="ECO:0000256" key="19">
    <source>
        <dbReference type="SAM" id="Phobius"/>
    </source>
</evidence>
<dbReference type="GO" id="GO:0020002">
    <property type="term" value="C:host cell plasma membrane"/>
    <property type="evidence" value="ECO:0007669"/>
    <property type="project" value="UniProtKB-SubCell"/>
</dbReference>
<keyword evidence="10" id="KW-1043">Host membrane</keyword>
<dbReference type="Gene3D" id="2.120.10.10">
    <property type="match status" value="1"/>
</dbReference>
<evidence type="ECO:0000256" key="7">
    <source>
        <dbReference type="ARBA" id="ARBA00022692"/>
    </source>
</evidence>
<sequence>MENNYFGDIGSSNNDQKSKNSDRCAKIFIGISSTVGLLSILVIIALNVTNLAAILSNKNKGTNDLDTLNQVYSITSEIKDSFISSIIPRVTLINTGTSYLIPALIKESTRSIQYDIYKYCTYQNVAPDQTCPDPAPIGHSSLFSLYDPNLLLNCASKAAVQPQGMTPVVFDSFIPSVTTLKGCTRIPTFALGTFIYSYSHNQIGKGCGDSHTSNQDWVIGSIIEGYNNTPTFKIWQRWYLNDELNRKSCSTAVSGKGAWLLCSIVTMTEAQDYRTPGIMDIFLGYQDAYGRRKSWVYTQSQLNIDYVYAALYPSVGSGVSIGSTVYFLVYGGLETPINGNAYCPRQMCNDQTKNQQVCNKAQQPNWLGGKQMLNAILSFEDQIESQPNITIRTIPVSSQIFGSEGRLYSTPYSQKNYIYVRSTSWYPLMQFGEINLSTDLSIKWANYTSLSRPGAGVCKSTNRCPAECVTGVYTDLFPLSIQDGLAMTVELVGDTQRRGPTMKLVTVNNKVEQYILTTTTQSAAYTTTTCFIFNFQPWCISIVEMSPATIGSMMPTAFLYPIWSSCKGNPFDLPYISAPKPRSDVFGNTNLNPDTNQ</sequence>
<evidence type="ECO:0000256" key="14">
    <source>
        <dbReference type="ARBA" id="ARBA00023136"/>
    </source>
</evidence>
<evidence type="ECO:0000313" key="21">
    <source>
        <dbReference type="Proteomes" id="UP000830911"/>
    </source>
</evidence>
<feature type="transmembrane region" description="Helical" evidence="19">
    <location>
        <begin position="27"/>
        <end position="48"/>
    </location>
</feature>
<keyword evidence="15" id="KW-0325">Glycoprotein</keyword>
<keyword evidence="5 18" id="KW-0348">Hemagglutinin</keyword>
<evidence type="ECO:0000256" key="6">
    <source>
        <dbReference type="ARBA" id="ARBA00022581"/>
    </source>
</evidence>
<dbReference type="InterPro" id="IPR000665">
    <property type="entry name" value="Hemagglutn/HN"/>
</dbReference>
<evidence type="ECO:0000256" key="2">
    <source>
        <dbReference type="ARBA" id="ARBA00004336"/>
    </source>
</evidence>
<dbReference type="Pfam" id="PF00423">
    <property type="entry name" value="HN"/>
    <property type="match status" value="1"/>
</dbReference>
<dbReference type="InterPro" id="IPR016285">
    <property type="entry name" value="Hemagglutn-neuramid"/>
</dbReference>
<feature type="disulfide bond" evidence="17">
    <location>
        <begin position="530"/>
        <end position="539"/>
    </location>
</feature>
<gene>
    <name evidence="20" type="primary">G</name>
</gene>
<keyword evidence="8" id="KW-1161">Viral attachment to host cell</keyword>
<keyword evidence="12" id="KW-0735">Signal-anchor</keyword>
<keyword evidence="6" id="KW-0945">Host-virus interaction</keyword>
<keyword evidence="9" id="KW-0946">Virion</keyword>
<keyword evidence="14 19" id="KW-0472">Membrane</keyword>
<dbReference type="GO" id="GO:0004308">
    <property type="term" value="F:exo-alpha-sialidase activity"/>
    <property type="evidence" value="ECO:0007669"/>
    <property type="project" value="InterPro"/>
</dbReference>
<dbReference type="SUPFAM" id="SSF50939">
    <property type="entry name" value="Sialidases"/>
    <property type="match status" value="1"/>
</dbReference>
<keyword evidence="21" id="KW-1185">Reference proteome</keyword>
<feature type="disulfide bond" evidence="17">
    <location>
        <begin position="249"/>
        <end position="262"/>
    </location>
</feature>
<keyword evidence="11 18" id="KW-0261">Viral envelope protein</keyword>
<dbReference type="CDD" id="cd15469">
    <property type="entry name" value="HN"/>
    <property type="match status" value="1"/>
</dbReference>
<dbReference type="GO" id="GO:0019031">
    <property type="term" value="C:viral envelope"/>
    <property type="evidence" value="ECO:0007669"/>
    <property type="project" value="UniProtKB-KW"/>
</dbReference>
<dbReference type="GO" id="GO:0046718">
    <property type="term" value="P:symbiont entry into host cell"/>
    <property type="evidence" value="ECO:0007669"/>
    <property type="project" value="UniProtKB-KW"/>
</dbReference>
<keyword evidence="4" id="KW-1032">Host cell membrane</keyword>
<dbReference type="PIRSF" id="PIRSF001072">
    <property type="entry name" value="Hemagglut-neuramid_paramyxoV"/>
    <property type="match status" value="1"/>
</dbReference>
<evidence type="ECO:0000256" key="8">
    <source>
        <dbReference type="ARBA" id="ARBA00022804"/>
    </source>
</evidence>
<evidence type="ECO:0000313" key="20">
    <source>
        <dbReference type="EMBL" id="AYM47539.1"/>
    </source>
</evidence>
<protein>
    <submittedName>
        <fullName evidence="20">Glycoprotein</fullName>
    </submittedName>
</protein>
<reference evidence="20 21" key="1">
    <citation type="submission" date="2017-10" db="EMBL/GenBank/DDBJ databases">
        <title>Whole Genome Sequence of Bat paramyxovirus highlights the Rodentia origin of Morbilli- and Morbilli-Related viruses.</title>
        <authorList>
            <person name="Pascalis H."/>
            <person name="Melade J."/>
            <person name="Piorkowski G."/>
            <person name="Turpin M."/>
            <person name="Temmam S."/>
            <person name="Ghawar W."/>
            <person name="Goodman S.M."/>
            <person name="Mavingui P."/>
            <person name="de Lamballerie X.N."/>
            <person name="Dellagi K."/>
        </authorList>
    </citation>
    <scope>NUCLEOTIDE SEQUENCE [LARGE SCALE GENOMIC DNA]</scope>
    <source>
        <strain evidence="20 21">Bat-PV-17770</strain>
    </source>
</reference>
<evidence type="ECO:0000256" key="1">
    <source>
        <dbReference type="ARBA" id="ARBA00004208"/>
    </source>
</evidence>
<evidence type="ECO:0000256" key="16">
    <source>
        <dbReference type="ARBA" id="ARBA00023296"/>
    </source>
</evidence>
<keyword evidence="13 19" id="KW-1133">Transmembrane helix</keyword>
<comment type="subcellular location">
    <subcellularLocation>
        <location evidence="2">Host cell membrane</location>
        <topology evidence="2">Single-pass type II membrane protein</topology>
    </subcellularLocation>
    <subcellularLocation>
        <location evidence="1">Virion membrane</location>
        <topology evidence="1">Single-pass type II membrane protein</topology>
    </subcellularLocation>
</comment>
<feature type="disulfide bond" evidence="17">
    <location>
        <begin position="183"/>
        <end position="207"/>
    </location>
</feature>
<proteinExistence type="inferred from homology"/>
<name>A0AA48JPV0_9MONO</name>
<dbReference type="GO" id="GO:0055036">
    <property type="term" value="C:virion membrane"/>
    <property type="evidence" value="ECO:0007669"/>
    <property type="project" value="UniProtKB-SubCell"/>
</dbReference>
<comment type="similarity">
    <text evidence="3 18">Belongs to the paramyxoviruses hemagglutinin-neuraminidase family.</text>
</comment>
<keyword evidence="16" id="KW-1160">Virus entry into host cell</keyword>